<comment type="caution">
    <text evidence="1">The sequence shown here is derived from an EMBL/GenBank/DDBJ whole genome shotgun (WGS) entry which is preliminary data.</text>
</comment>
<reference evidence="1 2" key="1">
    <citation type="submission" date="2013-02" db="EMBL/GenBank/DDBJ databases">
        <authorList>
            <person name="Harkins D.M."/>
            <person name="Durkin A.S."/>
            <person name="Brinkac L.M."/>
            <person name="Haft D.H."/>
            <person name="Selengut J.D."/>
            <person name="Sanka R."/>
            <person name="DePew J."/>
            <person name="Purushe J."/>
            <person name="Tulsiani S.M."/>
            <person name="Graham G.C."/>
            <person name="Burns M.-A."/>
            <person name="Dohnt M.F."/>
            <person name="Smythe L.D."/>
            <person name="McKay D.B."/>
            <person name="Craig S.B."/>
            <person name="Vinetz J.M."/>
            <person name="Sutton G.G."/>
            <person name="Nierman W.C."/>
            <person name="Fouts D.E."/>
        </authorList>
    </citation>
    <scope>NUCLEOTIDE SEQUENCE [LARGE SCALE GENOMIC DNA]</scope>
    <source>
        <strain evidence="1 2">LT2050</strain>
    </source>
</reference>
<proteinExistence type="predicted"/>
<dbReference type="Proteomes" id="UP000011778">
    <property type="component" value="Unassembled WGS sequence"/>
</dbReference>
<sequence>MFLFLSLISLPEMEEGNSSLSSDSGTHLNSMCLFFSDFFQL</sequence>
<protein>
    <submittedName>
        <fullName evidence="1">Uncharacterized protein</fullName>
    </submittedName>
</protein>
<organism evidence="1 2">
    <name type="scientific">Leptospira interrogans serovar Copenhageni str. LT2050</name>
    <dbReference type="NCBI Taxonomy" id="1001598"/>
    <lineage>
        <taxon>Bacteria</taxon>
        <taxon>Pseudomonadati</taxon>
        <taxon>Spirochaetota</taxon>
        <taxon>Spirochaetia</taxon>
        <taxon>Leptospirales</taxon>
        <taxon>Leptospiraceae</taxon>
        <taxon>Leptospira</taxon>
    </lineage>
</organism>
<gene>
    <name evidence="1" type="ORF">LEP1GSC150_3750</name>
</gene>
<accession>M3GBU5</accession>
<name>M3GBU5_LEPIT</name>
<dbReference type="AlphaFoldDB" id="M3GBU5"/>
<evidence type="ECO:0000313" key="1">
    <source>
        <dbReference type="EMBL" id="EMG22870.1"/>
    </source>
</evidence>
<dbReference type="EMBL" id="AFMD02000166">
    <property type="protein sequence ID" value="EMG22870.1"/>
    <property type="molecule type" value="Genomic_DNA"/>
</dbReference>
<evidence type="ECO:0000313" key="2">
    <source>
        <dbReference type="Proteomes" id="UP000011778"/>
    </source>
</evidence>